<evidence type="ECO:0000313" key="3">
    <source>
        <dbReference type="Proteomes" id="UP001596208"/>
    </source>
</evidence>
<protein>
    <recommendedName>
        <fullName evidence="4">Transmembrane protein</fullName>
    </recommendedName>
</protein>
<evidence type="ECO:0000313" key="2">
    <source>
        <dbReference type="EMBL" id="MFC5171816.1"/>
    </source>
</evidence>
<gene>
    <name evidence="2" type="ORF">ACFPRK_14565</name>
</gene>
<dbReference type="Proteomes" id="UP001596208">
    <property type="component" value="Unassembled WGS sequence"/>
</dbReference>
<sequence length="71" mass="8098">MQYEVSVPSVTLLILMVVFAAVVVPPTMSLVTGWWSVRLRRWGAELRIARMRLAERLRRALRAFLDGDGRG</sequence>
<comment type="caution">
    <text evidence="2">The sequence shown here is derived from an EMBL/GenBank/DDBJ whole genome shotgun (WGS) entry which is preliminary data.</text>
</comment>
<name>A0ABW0B439_9ACTN</name>
<accession>A0ABW0B439</accession>
<reference evidence="3" key="1">
    <citation type="journal article" date="2019" name="Int. J. Syst. Evol. Microbiol.">
        <title>The Global Catalogue of Microorganisms (GCM) 10K type strain sequencing project: providing services to taxonomists for standard genome sequencing and annotation.</title>
        <authorList>
            <consortium name="The Broad Institute Genomics Platform"/>
            <consortium name="The Broad Institute Genome Sequencing Center for Infectious Disease"/>
            <person name="Wu L."/>
            <person name="Ma J."/>
        </authorList>
    </citation>
    <scope>NUCLEOTIDE SEQUENCE [LARGE SCALE GENOMIC DNA]</scope>
    <source>
        <strain evidence="3">CGMCC 4.1721</strain>
    </source>
</reference>
<keyword evidence="3" id="KW-1185">Reference proteome</keyword>
<evidence type="ECO:0008006" key="4">
    <source>
        <dbReference type="Google" id="ProtNLM"/>
    </source>
</evidence>
<feature type="transmembrane region" description="Helical" evidence="1">
    <location>
        <begin position="12"/>
        <end position="37"/>
    </location>
</feature>
<proteinExistence type="predicted"/>
<keyword evidence="1" id="KW-1133">Transmembrane helix</keyword>
<organism evidence="2 3">
    <name type="scientific">Streptomyces mutomycini</name>
    <dbReference type="NCBI Taxonomy" id="284036"/>
    <lineage>
        <taxon>Bacteria</taxon>
        <taxon>Bacillati</taxon>
        <taxon>Actinomycetota</taxon>
        <taxon>Actinomycetes</taxon>
        <taxon>Kitasatosporales</taxon>
        <taxon>Streptomycetaceae</taxon>
        <taxon>Streptomyces</taxon>
    </lineage>
</organism>
<keyword evidence="1" id="KW-0812">Transmembrane</keyword>
<dbReference type="EMBL" id="JBHSKI010000005">
    <property type="protein sequence ID" value="MFC5171816.1"/>
    <property type="molecule type" value="Genomic_DNA"/>
</dbReference>
<evidence type="ECO:0000256" key="1">
    <source>
        <dbReference type="SAM" id="Phobius"/>
    </source>
</evidence>
<keyword evidence="1" id="KW-0472">Membrane</keyword>